<dbReference type="Gene3D" id="3.40.50.620">
    <property type="entry name" value="HUPs"/>
    <property type="match status" value="1"/>
</dbReference>
<protein>
    <recommendedName>
        <fullName evidence="8">tRNA(Ile)-lysidine synthase</fullName>
        <ecNumber evidence="8">6.3.4.19</ecNumber>
    </recommendedName>
    <alternativeName>
        <fullName evidence="8">tRNA(Ile)-2-lysyl-cytidine synthase</fullName>
    </alternativeName>
    <alternativeName>
        <fullName evidence="8">tRNA(Ile)-lysidine synthetase</fullName>
    </alternativeName>
</protein>
<dbReference type="SMART" id="SM00977">
    <property type="entry name" value="TilS_C"/>
    <property type="match status" value="1"/>
</dbReference>
<dbReference type="NCBIfam" id="TIGR02432">
    <property type="entry name" value="lysidine_TilS_N"/>
    <property type="match status" value="1"/>
</dbReference>
<dbReference type="InterPro" id="IPR012796">
    <property type="entry name" value="Lysidine-tRNA-synth_C"/>
</dbReference>
<dbReference type="SUPFAM" id="SSF56037">
    <property type="entry name" value="PheT/TilS domain"/>
    <property type="match status" value="1"/>
</dbReference>
<comment type="domain">
    <text evidence="8">The N-terminal region contains the highly conserved SGGXDS motif, predicted to be a P-loop motif involved in ATP binding.</text>
</comment>
<accession>A0ABM9NHX3</accession>
<evidence type="ECO:0000256" key="1">
    <source>
        <dbReference type="ARBA" id="ARBA00004496"/>
    </source>
</evidence>
<dbReference type="InterPro" id="IPR012795">
    <property type="entry name" value="tRNA_Ile_lys_synt_N"/>
</dbReference>
<dbReference type="EC" id="6.3.4.19" evidence="8"/>
<dbReference type="InterPro" id="IPR011063">
    <property type="entry name" value="TilS/TtcA_N"/>
</dbReference>
<evidence type="ECO:0000256" key="7">
    <source>
        <dbReference type="ARBA" id="ARBA00048539"/>
    </source>
</evidence>
<dbReference type="PANTHER" id="PTHR43033:SF1">
    <property type="entry name" value="TRNA(ILE)-LYSIDINE SYNTHASE-RELATED"/>
    <property type="match status" value="1"/>
</dbReference>
<feature type="domain" description="Lysidine-tRNA(Ile) synthetase C-terminal" evidence="9">
    <location>
        <begin position="367"/>
        <end position="440"/>
    </location>
</feature>
<evidence type="ECO:0000256" key="3">
    <source>
        <dbReference type="ARBA" id="ARBA00022598"/>
    </source>
</evidence>
<evidence type="ECO:0000259" key="9">
    <source>
        <dbReference type="SMART" id="SM00977"/>
    </source>
</evidence>
<reference evidence="10 11" key="1">
    <citation type="submission" date="2024-04" db="EMBL/GenBank/DDBJ databases">
        <authorList>
            <person name="Cremers G."/>
        </authorList>
    </citation>
    <scope>NUCLEOTIDE SEQUENCE [LARGE SCALE GENOMIC DNA]</scope>
    <source>
        <strain evidence="10">MeCH1-AG</strain>
    </source>
</reference>
<dbReference type="SUPFAM" id="SSF52402">
    <property type="entry name" value="Adenine nucleotide alpha hydrolases-like"/>
    <property type="match status" value="1"/>
</dbReference>
<dbReference type="Proteomes" id="UP001497493">
    <property type="component" value="Chromosome"/>
</dbReference>
<dbReference type="NCBIfam" id="TIGR02433">
    <property type="entry name" value="lysidine_TilS_C"/>
    <property type="match status" value="1"/>
</dbReference>
<keyword evidence="4 8" id="KW-0819">tRNA processing</keyword>
<dbReference type="RefSeq" id="WP_348759728.1">
    <property type="nucleotide sequence ID" value="NZ_OZ026884.1"/>
</dbReference>
<keyword evidence="11" id="KW-1185">Reference proteome</keyword>
<comment type="catalytic activity">
    <reaction evidence="7 8">
        <text>cytidine(34) in tRNA(Ile2) + L-lysine + ATP = lysidine(34) in tRNA(Ile2) + AMP + diphosphate + H(+)</text>
        <dbReference type="Rhea" id="RHEA:43744"/>
        <dbReference type="Rhea" id="RHEA-COMP:10625"/>
        <dbReference type="Rhea" id="RHEA-COMP:10670"/>
        <dbReference type="ChEBI" id="CHEBI:15378"/>
        <dbReference type="ChEBI" id="CHEBI:30616"/>
        <dbReference type="ChEBI" id="CHEBI:32551"/>
        <dbReference type="ChEBI" id="CHEBI:33019"/>
        <dbReference type="ChEBI" id="CHEBI:82748"/>
        <dbReference type="ChEBI" id="CHEBI:83665"/>
        <dbReference type="ChEBI" id="CHEBI:456215"/>
        <dbReference type="EC" id="6.3.4.19"/>
    </reaction>
</comment>
<keyword evidence="5 8" id="KW-0547">Nucleotide-binding</keyword>
<name>A0ABM9NHX3_9GAMM</name>
<dbReference type="Pfam" id="PF01171">
    <property type="entry name" value="ATP_bind_3"/>
    <property type="match status" value="1"/>
</dbReference>
<dbReference type="InterPro" id="IPR014729">
    <property type="entry name" value="Rossmann-like_a/b/a_fold"/>
</dbReference>
<evidence type="ECO:0000256" key="2">
    <source>
        <dbReference type="ARBA" id="ARBA00022490"/>
    </source>
</evidence>
<dbReference type="SUPFAM" id="SSF82829">
    <property type="entry name" value="MesJ substrate recognition domain-like"/>
    <property type="match status" value="1"/>
</dbReference>
<dbReference type="CDD" id="cd01992">
    <property type="entry name" value="TilS_N"/>
    <property type="match status" value="1"/>
</dbReference>
<dbReference type="InterPro" id="IPR015262">
    <property type="entry name" value="tRNA_Ile_lys_synt_subst-bd"/>
</dbReference>
<comment type="function">
    <text evidence="8">Ligates lysine onto the cytidine present at position 34 of the AUA codon-specific tRNA(Ile) that contains the anticodon CAU, in an ATP-dependent manner. Cytidine is converted to lysidine, thus changing the amino acid specificity of the tRNA from methionine to isoleucine.</text>
</comment>
<evidence type="ECO:0000256" key="8">
    <source>
        <dbReference type="HAMAP-Rule" id="MF_01161"/>
    </source>
</evidence>
<dbReference type="Pfam" id="PF09179">
    <property type="entry name" value="TilS"/>
    <property type="match status" value="1"/>
</dbReference>
<evidence type="ECO:0000313" key="11">
    <source>
        <dbReference type="Proteomes" id="UP001497493"/>
    </source>
</evidence>
<keyword evidence="6 8" id="KW-0067">ATP-binding</keyword>
<evidence type="ECO:0000256" key="5">
    <source>
        <dbReference type="ARBA" id="ARBA00022741"/>
    </source>
</evidence>
<dbReference type="Gene3D" id="1.20.59.20">
    <property type="match status" value="1"/>
</dbReference>
<comment type="similarity">
    <text evidence="8">Belongs to the tRNA(Ile)-lysidine synthase family.</text>
</comment>
<evidence type="ECO:0000256" key="6">
    <source>
        <dbReference type="ARBA" id="ARBA00022840"/>
    </source>
</evidence>
<proteinExistence type="inferred from homology"/>
<keyword evidence="2 8" id="KW-0963">Cytoplasm</keyword>
<sequence>MTLSPEALSGILARHPPAPRYWVAYSGGLDSHVLLHLCARLQRPGQPPHFAAVHVHHGLQPQAEAWAEHCQATCQTEGLPFRLLRVDARAAPGESPEEAARKARYRALAALLCPGETVLTAHHRDDQAETLLLQLVRGAGLAGLAGMPARGVLGPGWLLRPLLEFSRAELRAYAEAERLRWIEDPSNENLAYDRNFIRERVLPLIRTRWPRAEQSISRAAQHCAEAQELLAALGRERCRSARHPARPTLQVERLRALPAPERRLAVREWLRGAGLRPPSSRVLEQILHSGLDAGPNRNPVIRWRAGEVRRYRDELYLLPPTGPFDAGAVIPWDGRSVLRLPDGNGELTAVPVQGPGIAPARWEKGAITVRYRHGGETCQPVGRPGARELKKLFQEAGIPPWVRERTPLIYIDNRLAAVGEWWICEAAAGAAGERNVAVRWRAPAWCTGI</sequence>
<dbReference type="EMBL" id="OZ026884">
    <property type="protein sequence ID" value="CAL1240229.1"/>
    <property type="molecule type" value="Genomic_DNA"/>
</dbReference>
<dbReference type="GO" id="GO:0032267">
    <property type="term" value="F:tRNA(Ile)-lysidine synthase activity"/>
    <property type="evidence" value="ECO:0007669"/>
    <property type="project" value="UniProtKB-EC"/>
</dbReference>
<dbReference type="PANTHER" id="PTHR43033">
    <property type="entry name" value="TRNA(ILE)-LYSIDINE SYNTHASE-RELATED"/>
    <property type="match status" value="1"/>
</dbReference>
<organism evidence="10 11">
    <name type="scientific">Candidatus Methylocalor cossyra</name>
    <dbReference type="NCBI Taxonomy" id="3108543"/>
    <lineage>
        <taxon>Bacteria</taxon>
        <taxon>Pseudomonadati</taxon>
        <taxon>Pseudomonadota</taxon>
        <taxon>Gammaproteobacteria</taxon>
        <taxon>Methylococcales</taxon>
        <taxon>Methylococcaceae</taxon>
        <taxon>Candidatus Methylocalor</taxon>
    </lineage>
</organism>
<keyword evidence="3 8" id="KW-0436">Ligase</keyword>
<comment type="subcellular location">
    <subcellularLocation>
        <location evidence="1 8">Cytoplasm</location>
    </subcellularLocation>
</comment>
<evidence type="ECO:0000313" key="10">
    <source>
        <dbReference type="EMBL" id="CAL1240229.1"/>
    </source>
</evidence>
<evidence type="ECO:0000256" key="4">
    <source>
        <dbReference type="ARBA" id="ARBA00022694"/>
    </source>
</evidence>
<dbReference type="Pfam" id="PF11734">
    <property type="entry name" value="TilS_C"/>
    <property type="match status" value="1"/>
</dbReference>
<dbReference type="InterPro" id="IPR012094">
    <property type="entry name" value="tRNA_Ile_lys_synt"/>
</dbReference>
<dbReference type="HAMAP" id="MF_01161">
    <property type="entry name" value="tRNA_Ile_lys_synt"/>
    <property type="match status" value="1"/>
</dbReference>
<feature type="binding site" evidence="8">
    <location>
        <begin position="26"/>
        <end position="31"/>
    </location>
    <ligand>
        <name>ATP</name>
        <dbReference type="ChEBI" id="CHEBI:30616"/>
    </ligand>
</feature>
<gene>
    <name evidence="8 10" type="primary">tilS</name>
    <name evidence="10" type="ORF">MECH1_V1_1453</name>
</gene>